<dbReference type="EMBL" id="UZAN01042320">
    <property type="protein sequence ID" value="VDP75589.1"/>
    <property type="molecule type" value="Genomic_DNA"/>
</dbReference>
<gene>
    <name evidence="2" type="ORF">ECPE_LOCUS5464</name>
</gene>
<dbReference type="OrthoDB" id="6288376at2759"/>
<evidence type="ECO:0000256" key="1">
    <source>
        <dbReference type="SAM" id="MobiDB-lite"/>
    </source>
</evidence>
<feature type="region of interest" description="Disordered" evidence="1">
    <location>
        <begin position="39"/>
        <end position="116"/>
    </location>
</feature>
<dbReference type="Proteomes" id="UP000272942">
    <property type="component" value="Unassembled WGS sequence"/>
</dbReference>
<feature type="compositionally biased region" description="Polar residues" evidence="1">
    <location>
        <begin position="39"/>
        <end position="48"/>
    </location>
</feature>
<dbReference type="WBParaSite" id="ECPE_0000547701-mRNA-1">
    <property type="protein sequence ID" value="ECPE_0000547701-mRNA-1"/>
    <property type="gene ID" value="ECPE_0000547701"/>
</dbReference>
<accession>A0A183AES9</accession>
<evidence type="ECO:0000313" key="3">
    <source>
        <dbReference type="Proteomes" id="UP000272942"/>
    </source>
</evidence>
<dbReference type="AlphaFoldDB" id="A0A183AES9"/>
<reference evidence="4" key="1">
    <citation type="submission" date="2016-06" db="UniProtKB">
        <authorList>
            <consortium name="WormBaseParasite"/>
        </authorList>
    </citation>
    <scope>IDENTIFICATION</scope>
</reference>
<evidence type="ECO:0000313" key="4">
    <source>
        <dbReference type="WBParaSite" id="ECPE_0000547701-mRNA-1"/>
    </source>
</evidence>
<protein>
    <submittedName>
        <fullName evidence="4">Short chain dehydrogenase</fullName>
    </submittedName>
</protein>
<evidence type="ECO:0000313" key="2">
    <source>
        <dbReference type="EMBL" id="VDP75589.1"/>
    </source>
</evidence>
<proteinExistence type="predicted"/>
<sequence length="116" mass="12086">MKVVLTAATGALTTLSKRRWAETIFRAVAAQLGIRSTTVSGSVDQSSIGTGGSDGPPVSSLIAENGTTHREASDPTPYVSLDARWDGVFPPRPPRPEDIVIPTDAEDGAEPLDLGS</sequence>
<reference evidence="2 3" key="2">
    <citation type="submission" date="2018-11" db="EMBL/GenBank/DDBJ databases">
        <authorList>
            <consortium name="Pathogen Informatics"/>
        </authorList>
    </citation>
    <scope>NUCLEOTIDE SEQUENCE [LARGE SCALE GENOMIC DNA]</scope>
    <source>
        <strain evidence="2 3">Egypt</strain>
    </source>
</reference>
<organism evidence="4">
    <name type="scientific">Echinostoma caproni</name>
    <dbReference type="NCBI Taxonomy" id="27848"/>
    <lineage>
        <taxon>Eukaryota</taxon>
        <taxon>Metazoa</taxon>
        <taxon>Spiralia</taxon>
        <taxon>Lophotrochozoa</taxon>
        <taxon>Platyhelminthes</taxon>
        <taxon>Trematoda</taxon>
        <taxon>Digenea</taxon>
        <taxon>Plagiorchiida</taxon>
        <taxon>Echinostomata</taxon>
        <taxon>Echinostomatoidea</taxon>
        <taxon>Echinostomatidae</taxon>
        <taxon>Echinostoma</taxon>
    </lineage>
</organism>
<name>A0A183AES9_9TREM</name>
<keyword evidence="3" id="KW-1185">Reference proteome</keyword>